<dbReference type="InterPro" id="IPR000923">
    <property type="entry name" value="BlueCu_1"/>
</dbReference>
<dbReference type="Pfam" id="PF00127">
    <property type="entry name" value="Copper-bind"/>
    <property type="match status" value="1"/>
</dbReference>
<organism evidence="11 12">
    <name type="scientific">Paracoccus litorisediminis</name>
    <dbReference type="NCBI Taxonomy" id="2006130"/>
    <lineage>
        <taxon>Bacteria</taxon>
        <taxon>Pseudomonadati</taxon>
        <taxon>Pseudomonadota</taxon>
        <taxon>Alphaproteobacteria</taxon>
        <taxon>Rhodobacterales</taxon>
        <taxon>Paracoccaceae</taxon>
        <taxon>Paracoccus</taxon>
    </lineage>
</organism>
<dbReference type="CDD" id="cd04218">
    <property type="entry name" value="Pseudoazurin"/>
    <property type="match status" value="1"/>
</dbReference>
<evidence type="ECO:0000313" key="11">
    <source>
        <dbReference type="EMBL" id="MTH62505.1"/>
    </source>
</evidence>
<dbReference type="GO" id="GO:0009055">
    <property type="term" value="F:electron transfer activity"/>
    <property type="evidence" value="ECO:0007669"/>
    <property type="project" value="InterPro"/>
</dbReference>
<dbReference type="InterPro" id="IPR012745">
    <property type="entry name" value="Pseudoazurin"/>
</dbReference>
<evidence type="ECO:0000256" key="6">
    <source>
        <dbReference type="ARBA" id="ARBA00023008"/>
    </source>
</evidence>
<dbReference type="Proteomes" id="UP000449846">
    <property type="component" value="Unassembled WGS sequence"/>
</dbReference>
<accession>A0A844HVZ9</accession>
<keyword evidence="2" id="KW-0813">Transport</keyword>
<evidence type="ECO:0000256" key="5">
    <source>
        <dbReference type="ARBA" id="ARBA00022982"/>
    </source>
</evidence>
<keyword evidence="3 8" id="KW-0479">Metal-binding</keyword>
<keyword evidence="4" id="KW-0574">Periplasm</keyword>
<evidence type="ECO:0000256" key="8">
    <source>
        <dbReference type="PIRSR" id="PIRSR602386-1"/>
    </source>
</evidence>
<evidence type="ECO:0000259" key="10">
    <source>
        <dbReference type="Pfam" id="PF00127"/>
    </source>
</evidence>
<feature type="binding site" evidence="8">
    <location>
        <position position="95"/>
    </location>
    <ligand>
        <name>Cu cation</name>
        <dbReference type="ChEBI" id="CHEBI:23378"/>
    </ligand>
</feature>
<dbReference type="InterPro" id="IPR001235">
    <property type="entry name" value="Copper_blue_Plastocyanin"/>
</dbReference>
<evidence type="ECO:0000256" key="3">
    <source>
        <dbReference type="ARBA" id="ARBA00022723"/>
    </source>
</evidence>
<name>A0A844HVZ9_9RHOB</name>
<keyword evidence="6 8" id="KW-0186">Copper</keyword>
<evidence type="ECO:0000256" key="9">
    <source>
        <dbReference type="SAM" id="SignalP"/>
    </source>
</evidence>
<dbReference type="Gene3D" id="2.60.40.420">
    <property type="entry name" value="Cupredoxins - blue copper proteins"/>
    <property type="match status" value="1"/>
</dbReference>
<feature type="chain" id="PRO_5032887099" description="Pseudoazurin" evidence="9">
    <location>
        <begin position="18"/>
        <end position="141"/>
    </location>
</feature>
<reference evidence="11 12" key="1">
    <citation type="submission" date="2019-11" db="EMBL/GenBank/DDBJ databases">
        <authorList>
            <person name="Dong K."/>
        </authorList>
    </citation>
    <scope>NUCLEOTIDE SEQUENCE [LARGE SCALE GENOMIC DNA]</scope>
    <source>
        <strain evidence="11 12">NBRC 112902</strain>
    </source>
</reference>
<dbReference type="PRINTS" id="PR00155">
    <property type="entry name" value="AMICYANIN"/>
</dbReference>
<keyword evidence="12" id="KW-1185">Reference proteome</keyword>
<dbReference type="GO" id="GO:0005507">
    <property type="term" value="F:copper ion binding"/>
    <property type="evidence" value="ECO:0007669"/>
    <property type="project" value="UniProtKB-UniRule"/>
</dbReference>
<proteinExistence type="predicted"/>
<sequence>MKSLLLPLMLLPTPALVEVCEVQMLNRRANGPMVYKPAYLNIAPGDTVRFLPTQPGHNAAAIEGVIPEGTAPFKSKINARFEVTLTEIGAYGIKCSPYYAMGMVMLIEVGEKADVSLPEVLPKRATERFEQILTGRDQPKE</sequence>
<feature type="domain" description="Blue (type 1) copper" evidence="10">
    <location>
        <begin position="23"/>
        <end position="109"/>
    </location>
</feature>
<dbReference type="NCBIfam" id="TIGR02375">
    <property type="entry name" value="pseudoazurin"/>
    <property type="match status" value="1"/>
</dbReference>
<comment type="caution">
    <text evidence="11">The sequence shown here is derived from an EMBL/GenBank/DDBJ whole genome shotgun (WGS) entry which is preliminary data.</text>
</comment>
<gene>
    <name evidence="11" type="ORF">GL300_25335</name>
</gene>
<dbReference type="InterPro" id="IPR002386">
    <property type="entry name" value="Amicyanin/Pseudoazurin"/>
</dbReference>
<feature type="binding site" evidence="8">
    <location>
        <position position="57"/>
    </location>
    <ligand>
        <name>Cu cation</name>
        <dbReference type="ChEBI" id="CHEBI:23378"/>
    </ligand>
</feature>
<evidence type="ECO:0000256" key="1">
    <source>
        <dbReference type="ARBA" id="ARBA00004418"/>
    </source>
</evidence>
<evidence type="ECO:0000256" key="4">
    <source>
        <dbReference type="ARBA" id="ARBA00022764"/>
    </source>
</evidence>
<comment type="cofactor">
    <cofactor evidence="8">
        <name>Cu cation</name>
        <dbReference type="ChEBI" id="CHEBI:23378"/>
    </cofactor>
    <text evidence="8">Binds 1 copper ion per subunit.</text>
</comment>
<keyword evidence="9" id="KW-0732">Signal</keyword>
<evidence type="ECO:0000256" key="2">
    <source>
        <dbReference type="ARBA" id="ARBA00022448"/>
    </source>
</evidence>
<dbReference type="AlphaFoldDB" id="A0A844HVZ9"/>
<protein>
    <recommendedName>
        <fullName evidence="7">Pseudoazurin</fullName>
    </recommendedName>
</protein>
<evidence type="ECO:0000256" key="7">
    <source>
        <dbReference type="NCBIfam" id="TIGR02375"/>
    </source>
</evidence>
<feature type="binding site" evidence="8">
    <location>
        <position position="103"/>
    </location>
    <ligand>
        <name>Cu cation</name>
        <dbReference type="ChEBI" id="CHEBI:23378"/>
    </ligand>
</feature>
<evidence type="ECO:0000313" key="12">
    <source>
        <dbReference type="Proteomes" id="UP000449846"/>
    </source>
</evidence>
<keyword evidence="5" id="KW-0249">Electron transport</keyword>
<dbReference type="EMBL" id="WMIG01000039">
    <property type="protein sequence ID" value="MTH62505.1"/>
    <property type="molecule type" value="Genomic_DNA"/>
</dbReference>
<comment type="subcellular location">
    <subcellularLocation>
        <location evidence="1">Periplasm</location>
    </subcellularLocation>
</comment>
<dbReference type="InterPro" id="IPR008972">
    <property type="entry name" value="Cupredoxin"/>
</dbReference>
<dbReference type="PRINTS" id="PR00156">
    <property type="entry name" value="COPPERBLUE"/>
</dbReference>
<feature type="signal peptide" evidence="9">
    <location>
        <begin position="1"/>
        <end position="17"/>
    </location>
</feature>
<dbReference type="GO" id="GO:0042597">
    <property type="term" value="C:periplasmic space"/>
    <property type="evidence" value="ECO:0007669"/>
    <property type="project" value="UniProtKB-SubCell"/>
</dbReference>
<dbReference type="SUPFAM" id="SSF49503">
    <property type="entry name" value="Cupredoxins"/>
    <property type="match status" value="1"/>
</dbReference>
<dbReference type="OrthoDB" id="7510199at2"/>